<reference evidence="1 2" key="1">
    <citation type="journal article" date="2020" name="Nature">
        <title>Six reference-quality genomes reveal evolution of bat adaptations.</title>
        <authorList>
            <person name="Jebb D."/>
            <person name="Huang Z."/>
            <person name="Pippel M."/>
            <person name="Hughes G.M."/>
            <person name="Lavrichenko K."/>
            <person name="Devanna P."/>
            <person name="Winkler S."/>
            <person name="Jermiin L.S."/>
            <person name="Skirmuntt E.C."/>
            <person name="Katzourakis A."/>
            <person name="Burkitt-Gray L."/>
            <person name="Ray D.A."/>
            <person name="Sullivan K.A.M."/>
            <person name="Roscito J.G."/>
            <person name="Kirilenko B.M."/>
            <person name="Davalos L.M."/>
            <person name="Corthals A.P."/>
            <person name="Power M.L."/>
            <person name="Jones G."/>
            <person name="Ransome R.D."/>
            <person name="Dechmann D.K.N."/>
            <person name="Locatelli A.G."/>
            <person name="Puechmaille S.J."/>
            <person name="Fedrigo O."/>
            <person name="Jarvis E.D."/>
            <person name="Hiller M."/>
            <person name="Vernes S.C."/>
            <person name="Myers E.W."/>
            <person name="Teeling E.C."/>
        </authorList>
    </citation>
    <scope>NUCLEOTIDE SEQUENCE [LARGE SCALE GENOMIC DNA]</scope>
    <source>
        <strain evidence="1">Bat1K_MPI-CBG_1</strain>
    </source>
</reference>
<dbReference type="Proteomes" id="UP000664940">
    <property type="component" value="Unassembled WGS sequence"/>
</dbReference>
<name>A0A834EVC5_9CHIR</name>
<accession>A0A834EVC5</accession>
<gene>
    <name evidence="1" type="ORF">HJG60_007938</name>
</gene>
<evidence type="ECO:0000313" key="1">
    <source>
        <dbReference type="EMBL" id="KAF6131036.1"/>
    </source>
</evidence>
<sequence length="122" mass="13385">MQDFLQPGASLEQNLCNTYQGSDSSYHVHSHSDPPVQKTLTSPQCECPTECPSPSVSPWQLPSTSQNEEALHTGQVHRTFLPTLGHLCCQDPLGMHPSNAVPRHRGSLWWAVRGKSGLRAEG</sequence>
<evidence type="ECO:0000313" key="2">
    <source>
        <dbReference type="Proteomes" id="UP000664940"/>
    </source>
</evidence>
<dbReference type="EMBL" id="JABVXQ010000001">
    <property type="protein sequence ID" value="KAF6131036.1"/>
    <property type="molecule type" value="Genomic_DNA"/>
</dbReference>
<dbReference type="AlphaFoldDB" id="A0A834EVC5"/>
<proteinExistence type="predicted"/>
<comment type="caution">
    <text evidence="1">The sequence shown here is derived from an EMBL/GenBank/DDBJ whole genome shotgun (WGS) entry which is preliminary data.</text>
</comment>
<organism evidence="1 2">
    <name type="scientific">Phyllostomus discolor</name>
    <name type="common">pale spear-nosed bat</name>
    <dbReference type="NCBI Taxonomy" id="89673"/>
    <lineage>
        <taxon>Eukaryota</taxon>
        <taxon>Metazoa</taxon>
        <taxon>Chordata</taxon>
        <taxon>Craniata</taxon>
        <taxon>Vertebrata</taxon>
        <taxon>Euteleostomi</taxon>
        <taxon>Mammalia</taxon>
        <taxon>Eutheria</taxon>
        <taxon>Laurasiatheria</taxon>
        <taxon>Chiroptera</taxon>
        <taxon>Yangochiroptera</taxon>
        <taxon>Phyllostomidae</taxon>
        <taxon>Phyllostominae</taxon>
        <taxon>Phyllostomus</taxon>
    </lineage>
</organism>
<protein>
    <submittedName>
        <fullName evidence="1">Uncharacterized protein</fullName>
    </submittedName>
</protein>